<keyword evidence="2" id="KW-0472">Membrane</keyword>
<reference evidence="3 4" key="1">
    <citation type="submission" date="2018-11" db="EMBL/GenBank/DDBJ databases">
        <title>Arenibacter aquaticus sp.nov., a marine bacterium isolated from surface seawater in the South China Sea.</title>
        <authorList>
            <person name="Guo J."/>
            <person name="Sun J."/>
        </authorList>
    </citation>
    <scope>NUCLEOTIDE SEQUENCE [LARGE SCALE GENOMIC DNA]</scope>
    <source>
        <strain evidence="3 4">GUO666</strain>
    </source>
</reference>
<dbReference type="Proteomes" id="UP000267585">
    <property type="component" value="Unassembled WGS sequence"/>
</dbReference>
<keyword evidence="2" id="KW-1133">Transmembrane helix</keyword>
<feature type="transmembrane region" description="Helical" evidence="2">
    <location>
        <begin position="49"/>
        <end position="71"/>
    </location>
</feature>
<proteinExistence type="predicted"/>
<evidence type="ECO:0000256" key="2">
    <source>
        <dbReference type="SAM" id="Phobius"/>
    </source>
</evidence>
<keyword evidence="1" id="KW-0175">Coiled coil</keyword>
<feature type="coiled-coil region" evidence="1">
    <location>
        <begin position="118"/>
        <end position="173"/>
    </location>
</feature>
<comment type="caution">
    <text evidence="3">The sequence shown here is derived from an EMBL/GenBank/DDBJ whole genome shotgun (WGS) entry which is preliminary data.</text>
</comment>
<dbReference type="AlphaFoldDB" id="A0A3S0BWR8"/>
<evidence type="ECO:0000313" key="3">
    <source>
        <dbReference type="EMBL" id="RTE53413.1"/>
    </source>
</evidence>
<accession>A0A3S0BWR8</accession>
<evidence type="ECO:0000313" key="4">
    <source>
        <dbReference type="Proteomes" id="UP000267585"/>
    </source>
</evidence>
<gene>
    <name evidence="3" type="ORF">EHW67_10340</name>
</gene>
<name>A0A3S0BWR8_9FLAO</name>
<keyword evidence="2" id="KW-0812">Transmembrane</keyword>
<keyword evidence="4" id="KW-1185">Reference proteome</keyword>
<protein>
    <recommendedName>
        <fullName evidence="5">DUF4179 domain-containing protein</fullName>
    </recommendedName>
</protein>
<organism evidence="3 4">
    <name type="scientific">Arenibacter aquaticus</name>
    <dbReference type="NCBI Taxonomy" id="2489054"/>
    <lineage>
        <taxon>Bacteria</taxon>
        <taxon>Pseudomonadati</taxon>
        <taxon>Bacteroidota</taxon>
        <taxon>Flavobacteriia</taxon>
        <taxon>Flavobacteriales</taxon>
        <taxon>Flavobacteriaceae</taxon>
        <taxon>Arenibacter</taxon>
    </lineage>
</organism>
<evidence type="ECO:0008006" key="5">
    <source>
        <dbReference type="Google" id="ProtNLM"/>
    </source>
</evidence>
<dbReference type="RefSeq" id="WP_126162309.1">
    <property type="nucleotide sequence ID" value="NZ_RQPJ01000005.1"/>
</dbReference>
<dbReference type="OrthoDB" id="1143801at2"/>
<dbReference type="EMBL" id="RQPJ01000005">
    <property type="protein sequence ID" value="RTE53413.1"/>
    <property type="molecule type" value="Genomic_DNA"/>
</dbReference>
<evidence type="ECO:0000256" key="1">
    <source>
        <dbReference type="SAM" id="Coils"/>
    </source>
</evidence>
<sequence length="186" mass="21374">MHNDPIENLFKQLEGNFDFEEPKDGHESRFLAKLESRSPTKSYASKSFIWWKSLAVAACLLLFCSIALYFLSAPANINEQLSNISPEAANTEYYFANIIEEQVKKLHNESTPETEKIIADTMLQLETLDKDYKKMQQDLLEGGNSKLILSAMITNFQTRIDLLNEVLEDIEEIKILKNYENENSTI</sequence>